<protein>
    <recommendedName>
        <fullName evidence="2">DUF4097 domain-containing protein</fullName>
    </recommendedName>
</protein>
<organism evidence="3 4">
    <name type="scientific">Neokomagataea tanensis</name>
    <dbReference type="NCBI Taxonomy" id="661191"/>
    <lineage>
        <taxon>Bacteria</taxon>
        <taxon>Pseudomonadati</taxon>
        <taxon>Pseudomonadota</taxon>
        <taxon>Alphaproteobacteria</taxon>
        <taxon>Acetobacterales</taxon>
        <taxon>Acetobacteraceae</taxon>
        <taxon>Neokomagataea</taxon>
    </lineage>
</organism>
<reference evidence="3 4" key="1">
    <citation type="submission" date="2018-09" db="EMBL/GenBank/DDBJ databases">
        <title>The complete genome sequence of Neokomagataea tanensis NBRC 106556(T).</title>
        <authorList>
            <person name="Chua K.-O."/>
            <person name="See-Too W.-S."/>
            <person name="Hong K.-W."/>
            <person name="Yin W.-F."/>
            <person name="Chan K.-G."/>
        </authorList>
    </citation>
    <scope>NUCLEOTIDE SEQUENCE [LARGE SCALE GENOMIC DNA]</scope>
    <source>
        <strain evidence="4">AH13 \ NBRC 106556</strain>
    </source>
</reference>
<dbReference type="OrthoDB" id="7281351at2"/>
<dbReference type="EMBL" id="CP032485">
    <property type="protein sequence ID" value="QDH24487.1"/>
    <property type="molecule type" value="Genomic_DNA"/>
</dbReference>
<keyword evidence="1" id="KW-0732">Signal</keyword>
<sequence length="237" mass="24860">MRTALKVVSCVFGMASFLQASTCLADPLNISVASDDVALGQVNENGSVATVSGDIRVEEAHAPAHISAISGNIKIGRVAEGGAISAVSGDVSIGEAYKSLQIQTVSGNIRVDRVFGEAHYKTTSGDIDVALGDQDPPQLRDVSLTTVSGDVVFHISKSFAGSVDIWARQSEKDNKLPVIQSLGLNVETGPWEENSLKTLGLGSSNRTRDVHVSGNVGNGHEHLVIRTTSGTVRVVQE</sequence>
<dbReference type="InterPro" id="IPR025164">
    <property type="entry name" value="Toastrack_DUF4097"/>
</dbReference>
<dbReference type="RefSeq" id="WP_141492331.1">
    <property type="nucleotide sequence ID" value="NZ_CP032485.1"/>
</dbReference>
<name>A0A4Y6V7K7_9PROT</name>
<evidence type="ECO:0000313" key="3">
    <source>
        <dbReference type="EMBL" id="QDH24487.1"/>
    </source>
</evidence>
<accession>A0A4Y6V7K7</accession>
<gene>
    <name evidence="3" type="ORF">D5366_03655</name>
</gene>
<evidence type="ECO:0000313" key="4">
    <source>
        <dbReference type="Proteomes" id="UP000317214"/>
    </source>
</evidence>
<proteinExistence type="predicted"/>
<feature type="chain" id="PRO_5021365579" description="DUF4097 domain-containing protein" evidence="1">
    <location>
        <begin position="21"/>
        <end position="237"/>
    </location>
</feature>
<feature type="signal peptide" evidence="1">
    <location>
        <begin position="1"/>
        <end position="20"/>
    </location>
</feature>
<dbReference type="Proteomes" id="UP000317214">
    <property type="component" value="Chromosome"/>
</dbReference>
<dbReference type="KEGG" id="ntn:D5366_03655"/>
<evidence type="ECO:0000259" key="2">
    <source>
        <dbReference type="Pfam" id="PF13349"/>
    </source>
</evidence>
<dbReference type="AlphaFoldDB" id="A0A4Y6V7K7"/>
<dbReference type="Pfam" id="PF13349">
    <property type="entry name" value="DUF4097"/>
    <property type="match status" value="1"/>
</dbReference>
<keyword evidence="4" id="KW-1185">Reference proteome</keyword>
<evidence type="ECO:0000256" key="1">
    <source>
        <dbReference type="SAM" id="SignalP"/>
    </source>
</evidence>
<feature type="domain" description="DUF4097" evidence="2">
    <location>
        <begin position="48"/>
        <end position="164"/>
    </location>
</feature>